<keyword evidence="3" id="KW-1185">Reference proteome</keyword>
<reference evidence="2" key="1">
    <citation type="journal article" date="2023" name="Mol. Phylogenet. Evol.">
        <title>Genome-scale phylogeny and comparative genomics of the fungal order Sordariales.</title>
        <authorList>
            <person name="Hensen N."/>
            <person name="Bonometti L."/>
            <person name="Westerberg I."/>
            <person name="Brannstrom I.O."/>
            <person name="Guillou S."/>
            <person name="Cros-Aarteil S."/>
            <person name="Calhoun S."/>
            <person name="Haridas S."/>
            <person name="Kuo A."/>
            <person name="Mondo S."/>
            <person name="Pangilinan J."/>
            <person name="Riley R."/>
            <person name="LaButti K."/>
            <person name="Andreopoulos B."/>
            <person name="Lipzen A."/>
            <person name="Chen C."/>
            <person name="Yan M."/>
            <person name="Daum C."/>
            <person name="Ng V."/>
            <person name="Clum A."/>
            <person name="Steindorff A."/>
            <person name="Ohm R.A."/>
            <person name="Martin F."/>
            <person name="Silar P."/>
            <person name="Natvig D.O."/>
            <person name="Lalanne C."/>
            <person name="Gautier V."/>
            <person name="Ament-Velasquez S.L."/>
            <person name="Kruys A."/>
            <person name="Hutchinson M.I."/>
            <person name="Powell A.J."/>
            <person name="Barry K."/>
            <person name="Miller A.N."/>
            <person name="Grigoriev I.V."/>
            <person name="Debuchy R."/>
            <person name="Gladieux P."/>
            <person name="Hiltunen Thoren M."/>
            <person name="Johannesson H."/>
        </authorList>
    </citation>
    <scope>NUCLEOTIDE SEQUENCE</scope>
    <source>
        <strain evidence="2">CBS 118394</strain>
    </source>
</reference>
<gene>
    <name evidence="2" type="ORF">B0H66DRAFT_567623</name>
</gene>
<dbReference type="SUPFAM" id="SSF53271">
    <property type="entry name" value="PRTase-like"/>
    <property type="match status" value="1"/>
</dbReference>
<organism evidence="2 3">
    <name type="scientific">Apodospora peruviana</name>
    <dbReference type="NCBI Taxonomy" id="516989"/>
    <lineage>
        <taxon>Eukaryota</taxon>
        <taxon>Fungi</taxon>
        <taxon>Dikarya</taxon>
        <taxon>Ascomycota</taxon>
        <taxon>Pezizomycotina</taxon>
        <taxon>Sordariomycetes</taxon>
        <taxon>Sordariomycetidae</taxon>
        <taxon>Sordariales</taxon>
        <taxon>Lasiosphaeriaceae</taxon>
        <taxon>Apodospora</taxon>
    </lineage>
</organism>
<dbReference type="InterPro" id="IPR027417">
    <property type="entry name" value="P-loop_NTPase"/>
</dbReference>
<dbReference type="Pfam" id="PF12710">
    <property type="entry name" value="HAD"/>
    <property type="match status" value="1"/>
</dbReference>
<evidence type="ECO:0000259" key="1">
    <source>
        <dbReference type="Pfam" id="PF14681"/>
    </source>
</evidence>
<reference evidence="2" key="2">
    <citation type="submission" date="2023-06" db="EMBL/GenBank/DDBJ databases">
        <authorList>
            <consortium name="Lawrence Berkeley National Laboratory"/>
            <person name="Haridas S."/>
            <person name="Hensen N."/>
            <person name="Bonometti L."/>
            <person name="Westerberg I."/>
            <person name="Brannstrom I.O."/>
            <person name="Guillou S."/>
            <person name="Cros-Aarteil S."/>
            <person name="Calhoun S."/>
            <person name="Kuo A."/>
            <person name="Mondo S."/>
            <person name="Pangilinan J."/>
            <person name="Riley R."/>
            <person name="Labutti K."/>
            <person name="Andreopoulos B."/>
            <person name="Lipzen A."/>
            <person name="Chen C."/>
            <person name="Yanf M."/>
            <person name="Daum C."/>
            <person name="Ng V."/>
            <person name="Clum A."/>
            <person name="Steindorff A."/>
            <person name="Ohm R."/>
            <person name="Martin F."/>
            <person name="Silar P."/>
            <person name="Natvig D."/>
            <person name="Lalanne C."/>
            <person name="Gautier V."/>
            <person name="Ament-Velasquez S.L."/>
            <person name="Kruys A."/>
            <person name="Hutchinson M.I."/>
            <person name="Powell A.J."/>
            <person name="Barry K."/>
            <person name="Miller A.N."/>
            <person name="Grigoriev I.V."/>
            <person name="Debuchy R."/>
            <person name="Gladieux P."/>
            <person name="Thoren M.H."/>
            <person name="Johannesson H."/>
        </authorList>
    </citation>
    <scope>NUCLEOTIDE SEQUENCE</scope>
    <source>
        <strain evidence="2">CBS 118394</strain>
    </source>
</reference>
<feature type="domain" description="Phosphoribosyltransferase" evidence="1">
    <location>
        <begin position="390"/>
        <end position="589"/>
    </location>
</feature>
<dbReference type="InterPro" id="IPR050582">
    <property type="entry name" value="HAD-like_SerB"/>
</dbReference>
<dbReference type="InterPro" id="IPR029057">
    <property type="entry name" value="PRTase-like"/>
</dbReference>
<dbReference type="InterPro" id="IPR023214">
    <property type="entry name" value="HAD_sf"/>
</dbReference>
<dbReference type="Proteomes" id="UP001283341">
    <property type="component" value="Unassembled WGS sequence"/>
</dbReference>
<dbReference type="Pfam" id="PF14681">
    <property type="entry name" value="UPRTase"/>
    <property type="match status" value="1"/>
</dbReference>
<dbReference type="GO" id="GO:0000287">
    <property type="term" value="F:magnesium ion binding"/>
    <property type="evidence" value="ECO:0007669"/>
    <property type="project" value="TreeGrafter"/>
</dbReference>
<dbReference type="GO" id="GO:0005737">
    <property type="term" value="C:cytoplasm"/>
    <property type="evidence" value="ECO:0007669"/>
    <property type="project" value="TreeGrafter"/>
</dbReference>
<evidence type="ECO:0000313" key="3">
    <source>
        <dbReference type="Proteomes" id="UP001283341"/>
    </source>
</evidence>
<feature type="non-terminal residue" evidence="2">
    <location>
        <position position="592"/>
    </location>
</feature>
<dbReference type="GO" id="GO:0016757">
    <property type="term" value="F:glycosyltransferase activity"/>
    <property type="evidence" value="ECO:0007669"/>
    <property type="project" value="UniProtKB-KW"/>
</dbReference>
<dbReference type="Gene3D" id="3.40.50.2020">
    <property type="match status" value="1"/>
</dbReference>
<sequence>MFWSEVNDVGEAVYTAGDLETYTHIIYMDVPVDIVVKYRRGDANRARPHESESHLRRWQDAEKVQLRALCYTHHILFASVPNHDMVSPLLLHFRQDTPEQNLSLAILRLNNILETAPKTRKGRPLETVLVLDADKTLAAEDTGALFWRVAKGLPLSGDIDNSDHKCPLKSVFSSQLGYTYTAFRQVALLYEELVATKSEEAFDGYCDRVASAVKLHSEFTSLLRAIASHDHILAVVVTCGLGRIWTKILAKEGLGGRVEVMGSGRVSGDFIVTPEVKGALVAHLQEAHGLYVCAFGDSVLDLPMLCKADQAVVAVGEEHSRSKQMDAALQRAIDEDGLCASQVLLPSTANIVPRLGQTNLPVLRLDDRYFLDRLLRRRTRSLNHQVLHATDRSASRLLMTATRDARNSGPTLRHAHRLIGYYLATEFLSGVIGLEQYEIPHVQGHQTDGYRLREEKKTTIIPLMRGGEPMAFGVSDAFPLAMFVHAKEPNCLKKHHLEGQETLILVDSVVNSGKSVAEFVQHIRYQLNSPDVNIVVIAGVVQAACIGEVGLLGRMFEADEKLSLVALRLSENKFTGRGGTDTGNRLFNTTQL</sequence>
<proteinExistence type="predicted"/>
<dbReference type="CDD" id="cd06223">
    <property type="entry name" value="PRTases_typeI"/>
    <property type="match status" value="1"/>
</dbReference>
<dbReference type="EMBL" id="JAUEDM010000007">
    <property type="protein sequence ID" value="KAK3314034.1"/>
    <property type="molecule type" value="Genomic_DNA"/>
</dbReference>
<evidence type="ECO:0000313" key="2">
    <source>
        <dbReference type="EMBL" id="KAK3314034.1"/>
    </source>
</evidence>
<accession>A0AAE0HWA4</accession>
<keyword evidence="2" id="KW-0808">Transferase</keyword>
<name>A0AAE0HWA4_9PEZI</name>
<dbReference type="Gene3D" id="3.40.50.1000">
    <property type="entry name" value="HAD superfamily/HAD-like"/>
    <property type="match status" value="1"/>
</dbReference>
<dbReference type="AlphaFoldDB" id="A0AAE0HWA4"/>
<dbReference type="GO" id="GO:0006564">
    <property type="term" value="P:L-serine biosynthetic process"/>
    <property type="evidence" value="ECO:0007669"/>
    <property type="project" value="TreeGrafter"/>
</dbReference>
<dbReference type="Gene3D" id="3.40.50.300">
    <property type="entry name" value="P-loop containing nucleotide triphosphate hydrolases"/>
    <property type="match status" value="1"/>
</dbReference>
<comment type="caution">
    <text evidence="2">The sequence shown here is derived from an EMBL/GenBank/DDBJ whole genome shotgun (WGS) entry which is preliminary data.</text>
</comment>
<dbReference type="PANTHER" id="PTHR43344:SF20">
    <property type="entry name" value="URACIL PHOSPHORIBOSYLTRANSFERASE"/>
    <property type="match status" value="1"/>
</dbReference>
<dbReference type="InterPro" id="IPR000836">
    <property type="entry name" value="PRTase_dom"/>
</dbReference>
<dbReference type="SUPFAM" id="SSF56784">
    <property type="entry name" value="HAD-like"/>
    <property type="match status" value="1"/>
</dbReference>
<dbReference type="GO" id="GO:0036424">
    <property type="term" value="F:L-phosphoserine phosphatase activity"/>
    <property type="evidence" value="ECO:0007669"/>
    <property type="project" value="TreeGrafter"/>
</dbReference>
<dbReference type="InterPro" id="IPR036412">
    <property type="entry name" value="HAD-like_sf"/>
</dbReference>
<protein>
    <submittedName>
        <fullName evidence="2">Uracil phosphoribosyltransferase-domain-containing protein</fullName>
    </submittedName>
</protein>
<dbReference type="PANTHER" id="PTHR43344">
    <property type="entry name" value="PHOSPHOSERINE PHOSPHATASE"/>
    <property type="match status" value="1"/>
</dbReference>
<keyword evidence="2" id="KW-0328">Glycosyltransferase</keyword>